<keyword evidence="2" id="KW-1185">Reference proteome</keyword>
<name>A0A1D1UN56_RAMVA</name>
<reference evidence="1 2" key="1">
    <citation type="journal article" date="2016" name="Nat. Commun.">
        <title>Extremotolerant tardigrade genome and improved radiotolerance of human cultured cells by tardigrade-unique protein.</title>
        <authorList>
            <person name="Hashimoto T."/>
            <person name="Horikawa D.D."/>
            <person name="Saito Y."/>
            <person name="Kuwahara H."/>
            <person name="Kozuka-Hata H."/>
            <person name="Shin-I T."/>
            <person name="Minakuchi Y."/>
            <person name="Ohishi K."/>
            <person name="Motoyama A."/>
            <person name="Aizu T."/>
            <person name="Enomoto A."/>
            <person name="Kondo K."/>
            <person name="Tanaka S."/>
            <person name="Hara Y."/>
            <person name="Koshikawa S."/>
            <person name="Sagara H."/>
            <person name="Miura T."/>
            <person name="Yokobori S."/>
            <person name="Miyagawa K."/>
            <person name="Suzuki Y."/>
            <person name="Kubo T."/>
            <person name="Oyama M."/>
            <person name="Kohara Y."/>
            <person name="Fujiyama A."/>
            <person name="Arakawa K."/>
            <person name="Katayama T."/>
            <person name="Toyoda A."/>
            <person name="Kunieda T."/>
        </authorList>
    </citation>
    <scope>NUCLEOTIDE SEQUENCE [LARGE SCALE GENOMIC DNA]</scope>
    <source>
        <strain evidence="1 2">YOKOZUNA-1</strain>
    </source>
</reference>
<dbReference type="EMBL" id="BDGG01000002">
    <property type="protein sequence ID" value="GAU91159.1"/>
    <property type="molecule type" value="Genomic_DNA"/>
</dbReference>
<comment type="caution">
    <text evidence="1">The sequence shown here is derived from an EMBL/GenBank/DDBJ whole genome shotgun (WGS) entry which is preliminary data.</text>
</comment>
<accession>A0A1D1UN56</accession>
<gene>
    <name evidence="1" type="primary">RvY_03470-1</name>
    <name evidence="1" type="synonym">RvY_03470.1</name>
    <name evidence="1" type="ORF">RvY_03470</name>
</gene>
<sequence length="91" mass="10227">MKDNKWLNKTSRRKKRHKKTLNALTIRNGLRNTTYIGMTNVPKKGSFSLADSKARKGCPLGVEKISEVVNRTSQTYNRGRCGPCSTLICAK</sequence>
<dbReference type="AlphaFoldDB" id="A0A1D1UN56"/>
<evidence type="ECO:0000313" key="1">
    <source>
        <dbReference type="EMBL" id="GAU91159.1"/>
    </source>
</evidence>
<organism evidence="1 2">
    <name type="scientific">Ramazzottius varieornatus</name>
    <name type="common">Water bear</name>
    <name type="synonym">Tardigrade</name>
    <dbReference type="NCBI Taxonomy" id="947166"/>
    <lineage>
        <taxon>Eukaryota</taxon>
        <taxon>Metazoa</taxon>
        <taxon>Ecdysozoa</taxon>
        <taxon>Tardigrada</taxon>
        <taxon>Eutardigrada</taxon>
        <taxon>Parachela</taxon>
        <taxon>Hypsibioidea</taxon>
        <taxon>Ramazzottiidae</taxon>
        <taxon>Ramazzottius</taxon>
    </lineage>
</organism>
<dbReference type="Proteomes" id="UP000186922">
    <property type="component" value="Unassembled WGS sequence"/>
</dbReference>
<evidence type="ECO:0000313" key="2">
    <source>
        <dbReference type="Proteomes" id="UP000186922"/>
    </source>
</evidence>
<proteinExistence type="predicted"/>
<protein>
    <submittedName>
        <fullName evidence="1">Uncharacterized protein</fullName>
    </submittedName>
</protein>